<dbReference type="OrthoDB" id="9810614at2"/>
<keyword evidence="3 5" id="KW-0472">Membrane</keyword>
<evidence type="ECO:0000256" key="1">
    <source>
        <dbReference type="ARBA" id="ARBA00022692"/>
    </source>
</evidence>
<feature type="region of interest" description="Disordered" evidence="4">
    <location>
        <begin position="410"/>
        <end position="440"/>
    </location>
</feature>
<dbReference type="GO" id="GO:0022857">
    <property type="term" value="F:transmembrane transporter activity"/>
    <property type="evidence" value="ECO:0007669"/>
    <property type="project" value="InterPro"/>
</dbReference>
<feature type="transmembrane region" description="Helical" evidence="5">
    <location>
        <begin position="138"/>
        <end position="161"/>
    </location>
</feature>
<evidence type="ECO:0000256" key="2">
    <source>
        <dbReference type="ARBA" id="ARBA00022989"/>
    </source>
</evidence>
<dbReference type="GO" id="GO:0005886">
    <property type="term" value="C:plasma membrane"/>
    <property type="evidence" value="ECO:0007669"/>
    <property type="project" value="TreeGrafter"/>
</dbReference>
<evidence type="ECO:0000313" key="8">
    <source>
        <dbReference type="Proteomes" id="UP000186400"/>
    </source>
</evidence>
<feature type="domain" description="Major facilitator superfamily (MFS) profile" evidence="6">
    <location>
        <begin position="206"/>
        <end position="440"/>
    </location>
</feature>
<keyword evidence="1 5" id="KW-0812">Transmembrane</keyword>
<dbReference type="PANTHER" id="PTHR23521">
    <property type="entry name" value="TRANSPORTER MFS SUPERFAMILY"/>
    <property type="match status" value="1"/>
</dbReference>
<dbReference type="InterPro" id="IPR047200">
    <property type="entry name" value="MFS_YcaD-like"/>
</dbReference>
<dbReference type="CDD" id="cd17477">
    <property type="entry name" value="MFS_YcaD_like"/>
    <property type="match status" value="1"/>
</dbReference>
<organism evidence="7 8">
    <name type="scientific">Alkalispirochaeta americana</name>
    <dbReference type="NCBI Taxonomy" id="159291"/>
    <lineage>
        <taxon>Bacteria</taxon>
        <taxon>Pseudomonadati</taxon>
        <taxon>Spirochaetota</taxon>
        <taxon>Spirochaetia</taxon>
        <taxon>Spirochaetales</taxon>
        <taxon>Spirochaetaceae</taxon>
        <taxon>Alkalispirochaeta</taxon>
    </lineage>
</organism>
<feature type="transmembrane region" description="Helical" evidence="5">
    <location>
        <begin position="331"/>
        <end position="349"/>
    </location>
</feature>
<evidence type="ECO:0000259" key="6">
    <source>
        <dbReference type="PROSITE" id="PS50850"/>
    </source>
</evidence>
<evidence type="ECO:0000256" key="3">
    <source>
        <dbReference type="ARBA" id="ARBA00023136"/>
    </source>
</evidence>
<feature type="compositionally biased region" description="Basic and acidic residues" evidence="4">
    <location>
        <begin position="420"/>
        <end position="440"/>
    </location>
</feature>
<sequence length="440" mass="46273">MTGQNLPERGVTTTVLAIFASIFLLGSGSALQNTAVVLRGGLEGFSDSTIGIISAAYYAGMLAGSFLAILVIKHAGYVRSFAAFASLASVSSLAHVLLIDPLAWIVLRTLHGLCLSIIFVVVESWLNVASPQALRGRILSAYGIVYLSSMGLVQPLIGYFSPAGFEIFGITSILVSLCLLPVTLTTVQGEALITDTKIRLLGVLKKSPMGTMGVITSGLVAGAHVSLAPRYAQGMGLGEGKIGLFLLVFSLGTMAMQWPLGLISDRSGRRAALLVSSLAGMIAALGLGVAPGPGPFLTGAAFLFGGFAIPLYSLSIATVNDQLLPEDMVQSASALYVFYGIGSVAGPLAASQGMGKLGSSALYWIISLILAGYALFGLSRINRVPGFIIRGSSESYHTYPRTSPLTIQFLRRPPRKRRKAPETPREATKPPPEEARELRP</sequence>
<feature type="transmembrane region" description="Helical" evidence="5">
    <location>
        <begin position="208"/>
        <end position="227"/>
    </location>
</feature>
<dbReference type="Pfam" id="PF07690">
    <property type="entry name" value="MFS_1"/>
    <property type="match status" value="1"/>
</dbReference>
<keyword evidence="8" id="KW-1185">Reference proteome</keyword>
<feature type="transmembrane region" description="Helical" evidence="5">
    <location>
        <begin position="12"/>
        <end position="30"/>
    </location>
</feature>
<feature type="transmembrane region" description="Helical" evidence="5">
    <location>
        <begin position="167"/>
        <end position="187"/>
    </location>
</feature>
<evidence type="ECO:0000256" key="4">
    <source>
        <dbReference type="SAM" id="MobiDB-lite"/>
    </source>
</evidence>
<dbReference type="InterPro" id="IPR036259">
    <property type="entry name" value="MFS_trans_sf"/>
</dbReference>
<evidence type="ECO:0000313" key="7">
    <source>
        <dbReference type="EMBL" id="SIQ79740.1"/>
    </source>
</evidence>
<feature type="transmembrane region" description="Helical" evidence="5">
    <location>
        <begin position="50"/>
        <end position="72"/>
    </location>
</feature>
<protein>
    <submittedName>
        <fullName evidence="7">Predicted arabinose efflux permease, MFS family</fullName>
    </submittedName>
</protein>
<dbReference type="Gene3D" id="1.20.1250.20">
    <property type="entry name" value="MFS general substrate transporter like domains"/>
    <property type="match status" value="2"/>
</dbReference>
<dbReference type="InterPro" id="IPR011701">
    <property type="entry name" value="MFS"/>
</dbReference>
<dbReference type="Proteomes" id="UP000186400">
    <property type="component" value="Unassembled WGS sequence"/>
</dbReference>
<feature type="transmembrane region" description="Helical" evidence="5">
    <location>
        <begin position="361"/>
        <end position="381"/>
    </location>
</feature>
<feature type="transmembrane region" description="Helical" evidence="5">
    <location>
        <begin position="296"/>
        <end position="319"/>
    </location>
</feature>
<evidence type="ECO:0000256" key="5">
    <source>
        <dbReference type="SAM" id="Phobius"/>
    </source>
</evidence>
<feature type="transmembrane region" description="Helical" evidence="5">
    <location>
        <begin position="242"/>
        <end position="260"/>
    </location>
</feature>
<feature type="transmembrane region" description="Helical" evidence="5">
    <location>
        <begin position="105"/>
        <end position="126"/>
    </location>
</feature>
<accession>A0A1N6VPH9</accession>
<dbReference type="SUPFAM" id="SSF103473">
    <property type="entry name" value="MFS general substrate transporter"/>
    <property type="match status" value="1"/>
</dbReference>
<proteinExistence type="predicted"/>
<dbReference type="PROSITE" id="PS50850">
    <property type="entry name" value="MFS"/>
    <property type="match status" value="1"/>
</dbReference>
<feature type="transmembrane region" description="Helical" evidence="5">
    <location>
        <begin position="272"/>
        <end position="290"/>
    </location>
</feature>
<gene>
    <name evidence="7" type="ORF">SAMN05920897_11540</name>
</gene>
<dbReference type="EMBL" id="FTMS01000015">
    <property type="protein sequence ID" value="SIQ79740.1"/>
    <property type="molecule type" value="Genomic_DNA"/>
</dbReference>
<dbReference type="InterPro" id="IPR020846">
    <property type="entry name" value="MFS_dom"/>
</dbReference>
<dbReference type="AlphaFoldDB" id="A0A1N6VPH9"/>
<name>A0A1N6VPH9_9SPIO</name>
<keyword evidence="2 5" id="KW-1133">Transmembrane helix</keyword>
<reference evidence="7 8" key="1">
    <citation type="submission" date="2017-01" db="EMBL/GenBank/DDBJ databases">
        <authorList>
            <person name="Mah S.A."/>
            <person name="Swanson W.J."/>
            <person name="Moy G.W."/>
            <person name="Vacquier V.D."/>
        </authorList>
    </citation>
    <scope>NUCLEOTIDE SEQUENCE [LARGE SCALE GENOMIC DNA]</scope>
    <source>
        <strain evidence="7 8">ASpG1</strain>
    </source>
</reference>
<dbReference type="STRING" id="159291.SAMN05920897_11540"/>
<dbReference type="RefSeq" id="WP_076489436.1">
    <property type="nucleotide sequence ID" value="NZ_FTMS01000015.1"/>
</dbReference>
<feature type="transmembrane region" description="Helical" evidence="5">
    <location>
        <begin position="81"/>
        <end position="99"/>
    </location>
</feature>
<dbReference type="PANTHER" id="PTHR23521:SF3">
    <property type="entry name" value="MFS TRANSPORTER"/>
    <property type="match status" value="1"/>
</dbReference>